<evidence type="ECO:0000259" key="1">
    <source>
        <dbReference type="Pfam" id="PF00850"/>
    </source>
</evidence>
<dbReference type="PRINTS" id="PR01270">
    <property type="entry name" value="HDASUPER"/>
</dbReference>
<dbReference type="Pfam" id="PF00850">
    <property type="entry name" value="Hist_deacetyl"/>
    <property type="match status" value="1"/>
</dbReference>
<dbReference type="GO" id="GO:0004407">
    <property type="term" value="F:histone deacetylase activity"/>
    <property type="evidence" value="ECO:0007669"/>
    <property type="project" value="TreeGrafter"/>
</dbReference>
<proteinExistence type="predicted"/>
<accession>A0A382EMV7</accession>
<dbReference type="InterPro" id="IPR023801">
    <property type="entry name" value="His_deacetylse_dom"/>
</dbReference>
<feature type="domain" description="Histone deacetylase" evidence="1">
    <location>
        <begin position="20"/>
        <end position="305"/>
    </location>
</feature>
<dbReference type="InterPro" id="IPR023696">
    <property type="entry name" value="Ureohydrolase_dom_sf"/>
</dbReference>
<dbReference type="EMBL" id="UINC01045413">
    <property type="protein sequence ID" value="SVB52146.1"/>
    <property type="molecule type" value="Genomic_DNA"/>
</dbReference>
<dbReference type="PANTHER" id="PTHR10625">
    <property type="entry name" value="HISTONE DEACETYLASE HDAC1-RELATED"/>
    <property type="match status" value="1"/>
</dbReference>
<sequence length="309" mass="33610">MTTAYYSHKVCIDHQPGPRHPESPERLKAIYQTLDGNDFGSLKRLDAPKAKPNVVELMHDTSYVDYVLDSIPSEGYKALDPDTYVSPSSGEAALYAIGGVCDAIDLVVRGEAENAFCAFRPPGHHAERDRAMGFCLFNNVAVAAKYAQVRHGIEKVAVVDFDVHHGNGTQHMFELDPSLFYASSHQNPAYPGTGAALDRGVGNIFNVPLSPNSGSVEFRRAYTDVLIPALEKFKPDFILISAGFDAHASDPLCQLNVKTEDFGWITEQLLRVASESCDGKVISTLEGGYDLKALSDSVAAHVHALMVNV</sequence>
<dbReference type="GO" id="GO:0040029">
    <property type="term" value="P:epigenetic regulation of gene expression"/>
    <property type="evidence" value="ECO:0007669"/>
    <property type="project" value="TreeGrafter"/>
</dbReference>
<dbReference type="AlphaFoldDB" id="A0A382EMV7"/>
<dbReference type="InterPro" id="IPR000286">
    <property type="entry name" value="HDACs"/>
</dbReference>
<dbReference type="SUPFAM" id="SSF52768">
    <property type="entry name" value="Arginase/deacetylase"/>
    <property type="match status" value="1"/>
</dbReference>
<dbReference type="CDD" id="cd11599">
    <property type="entry name" value="HDAC_classII_2"/>
    <property type="match status" value="1"/>
</dbReference>
<organism evidence="2">
    <name type="scientific">marine metagenome</name>
    <dbReference type="NCBI Taxonomy" id="408172"/>
    <lineage>
        <taxon>unclassified sequences</taxon>
        <taxon>metagenomes</taxon>
        <taxon>ecological metagenomes</taxon>
    </lineage>
</organism>
<dbReference type="InterPro" id="IPR037138">
    <property type="entry name" value="His_deacetylse_dom_sf"/>
</dbReference>
<reference evidence="2" key="1">
    <citation type="submission" date="2018-05" db="EMBL/GenBank/DDBJ databases">
        <authorList>
            <person name="Lanie J.A."/>
            <person name="Ng W.-L."/>
            <person name="Kazmierczak K.M."/>
            <person name="Andrzejewski T.M."/>
            <person name="Davidsen T.M."/>
            <person name="Wayne K.J."/>
            <person name="Tettelin H."/>
            <person name="Glass J.I."/>
            <person name="Rusch D."/>
            <person name="Podicherti R."/>
            <person name="Tsui H.-C.T."/>
            <person name="Winkler M.E."/>
        </authorList>
    </citation>
    <scope>NUCLEOTIDE SEQUENCE</scope>
</reference>
<dbReference type="PANTHER" id="PTHR10625:SF10">
    <property type="entry name" value="HISTONE DEACETYLASE HDAC1"/>
    <property type="match status" value="1"/>
</dbReference>
<evidence type="ECO:0000313" key="2">
    <source>
        <dbReference type="EMBL" id="SVB52146.1"/>
    </source>
</evidence>
<dbReference type="Gene3D" id="3.40.800.20">
    <property type="entry name" value="Histone deacetylase domain"/>
    <property type="match status" value="1"/>
</dbReference>
<gene>
    <name evidence="2" type="ORF">METZ01_LOCUS205000</name>
</gene>
<name>A0A382EMV7_9ZZZZ</name>
<protein>
    <recommendedName>
        <fullName evidence="1">Histone deacetylase domain-containing protein</fullName>
    </recommendedName>
</protein>